<dbReference type="PANTHER" id="PTHR32089:SF112">
    <property type="entry name" value="LYSOZYME-LIKE PROTEIN-RELATED"/>
    <property type="match status" value="1"/>
</dbReference>
<evidence type="ECO:0000256" key="1">
    <source>
        <dbReference type="SAM" id="Phobius"/>
    </source>
</evidence>
<reference evidence="3 4" key="3">
    <citation type="submission" date="2021-02" db="EMBL/GenBank/DDBJ databases">
        <authorList>
            <person name="Merkel A.Y."/>
        </authorList>
    </citation>
    <scope>NUCLEOTIDE SEQUENCE [LARGE SCALE GENOMIC DNA]</scope>
    <source>
        <strain evidence="3 4">T05b</strain>
    </source>
</reference>
<gene>
    <name evidence="3" type="ORF">JWV37_11665</name>
</gene>
<dbReference type="SUPFAM" id="SSF58104">
    <property type="entry name" value="Methyl-accepting chemotaxis protein (MCP) signaling domain"/>
    <property type="match status" value="1"/>
</dbReference>
<evidence type="ECO:0000313" key="3">
    <source>
        <dbReference type="EMBL" id="MBN2965441.1"/>
    </source>
</evidence>
<dbReference type="InterPro" id="IPR024478">
    <property type="entry name" value="HlyB_4HB_MCP"/>
</dbReference>
<accession>A0ABS2WUV2</accession>
<dbReference type="Gene3D" id="1.10.287.950">
    <property type="entry name" value="Methyl-accepting chemotaxis protein"/>
    <property type="match status" value="1"/>
</dbReference>
<dbReference type="PANTHER" id="PTHR32089">
    <property type="entry name" value="METHYL-ACCEPTING CHEMOTAXIS PROTEIN MCPB"/>
    <property type="match status" value="1"/>
</dbReference>
<dbReference type="EMBL" id="JAFHKK010000038">
    <property type="protein sequence ID" value="MBN2965441.1"/>
    <property type="molecule type" value="Genomic_DNA"/>
</dbReference>
<name>A0ABS2WUV2_9BACT</name>
<feature type="transmembrane region" description="Helical" evidence="1">
    <location>
        <begin position="9"/>
        <end position="28"/>
    </location>
</feature>
<evidence type="ECO:0000259" key="2">
    <source>
        <dbReference type="Pfam" id="PF12729"/>
    </source>
</evidence>
<keyword evidence="1" id="KW-0812">Transmembrane</keyword>
<keyword evidence="1" id="KW-1133">Transmembrane helix</keyword>
<feature type="domain" description="Chemotaxis methyl-accepting receptor HlyB-like 4HB MCP" evidence="2">
    <location>
        <begin position="3"/>
        <end position="184"/>
    </location>
</feature>
<proteinExistence type="predicted"/>
<organism evidence="3 4">
    <name type="scientific">Sulfurospirillum tamanense</name>
    <dbReference type="NCBI Taxonomy" id="2813362"/>
    <lineage>
        <taxon>Bacteria</taxon>
        <taxon>Pseudomonadati</taxon>
        <taxon>Campylobacterota</taxon>
        <taxon>Epsilonproteobacteria</taxon>
        <taxon>Campylobacterales</taxon>
        <taxon>Sulfurospirillaceae</taxon>
        <taxon>Sulfurospirillum</taxon>
    </lineage>
</organism>
<feature type="non-terminal residue" evidence="3">
    <location>
        <position position="387"/>
    </location>
</feature>
<comment type="caution">
    <text evidence="3">The sequence shown here is derived from an EMBL/GenBank/DDBJ whole genome shotgun (WGS) entry which is preliminary data.</text>
</comment>
<reference evidence="4" key="1">
    <citation type="submission" date="2021-02" db="EMBL/GenBank/DDBJ databases">
        <title>Sulfurospirillum tamanensis sp. nov.</title>
        <authorList>
            <person name="Merkel A.Y."/>
        </authorList>
    </citation>
    <scope>NUCLEOTIDE SEQUENCE [LARGE SCALE GENOMIC DNA]</scope>
    <source>
        <strain evidence="4">T05b</strain>
    </source>
</reference>
<feature type="transmembrane region" description="Helical" evidence="1">
    <location>
        <begin position="184"/>
        <end position="211"/>
    </location>
</feature>
<keyword evidence="1" id="KW-0472">Membrane</keyword>
<protein>
    <submittedName>
        <fullName evidence="3">Methyl-accepting chemotaxis protein</fullName>
    </submittedName>
</protein>
<reference evidence="3 4" key="2">
    <citation type="submission" date="2021-02" db="EMBL/GenBank/DDBJ databases">
        <title>Sulfurospirillum tamanensis sp. nov.</title>
        <authorList>
            <person name="Frolova A."/>
            <person name="Merkel A."/>
            <person name="Slobodkin A."/>
        </authorList>
    </citation>
    <scope>NUCLEOTIDE SEQUENCE [LARGE SCALE GENOMIC DNA]</scope>
    <source>
        <strain evidence="3 4">T05b</strain>
    </source>
</reference>
<dbReference type="Pfam" id="PF12729">
    <property type="entry name" value="4HB_MCP_1"/>
    <property type="match status" value="1"/>
</dbReference>
<keyword evidence="4" id="KW-1185">Reference proteome</keyword>
<evidence type="ECO:0000313" key="4">
    <source>
        <dbReference type="Proteomes" id="UP000703590"/>
    </source>
</evidence>
<dbReference type="RefSeq" id="WP_205460002.1">
    <property type="nucleotide sequence ID" value="NZ_JAFHKK010000038.1"/>
</dbReference>
<dbReference type="Proteomes" id="UP000703590">
    <property type="component" value="Unassembled WGS sequence"/>
</dbReference>
<sequence>MQLSVAKRIFLGFGLIIGIMLIITVMGIKEVRVIDQSLTQITDVNALKQRYAINFRGSVHDRAIALRDVVLLKQGEAGEVMSEIKKLESFYAESAKALDALFANTPAVEEKEQVLLGRIKEVERKTLPLMARIVALKAEGEEEAAKALLLGQAAPAFVEWLGVVNEFIDTQEVKNQAETQKARAVAGGFTGVMVVLLLIAFVLGIVVTYFISRALKRSLGGEPHAVAGIVGTLASGDLRVEVPKALRGSILHAIGELHVQLKEIIAYLFSTSAALAHKAQEVAGVSSVALGLAQTQKQIIKVSVEEIGTLQHDVETVAILAKKSQSNAVQSYEASVQGGKATQASTYKLQEVVKHAEETAQQVNALNEHTTLIAQKANLIEEVTEQT</sequence>